<evidence type="ECO:0000259" key="2">
    <source>
        <dbReference type="Pfam" id="PF12902"/>
    </source>
</evidence>
<sequence length="485" mass="54815">MSSADTGSPRHRRLELPLLASLEQDDHRHPRGKPDEIGWRDYAALLAHMGAEIEHALMVQYLYAAWSLGGSQVPEADREAVRAWQDTILSIAKEEMGHLMTVQNVITLIGGSTTWDRRDLPWDSAFYPFPFTLEPLTLKALARFVYAEAPPDWRGPEAEEIARLIGAPVKYLQVNQDEFHHVGKLYKRLIKVLSDRHCVPDSVFDEYRFFIQADFAGWARNHGRPTGEGQVGWDTDPPPRDPRTPPQRVDMLIEPCATRDQAVAALQRVAEQGEAPHDPDERSHFQRFLGIYRDYKKRFPNEAPVPYRNIASNPSTLRDTEDGNGSRIRHPRTRKLAALSDLRYRILLFCLAQYFRLARNPQQHQTPGAMASLLQHSFVEMYALKGLANRLMHAPMTERPDALMAGPPFQLPYTQALALDAAADWTVQLELVDTALLLSAELKASAEGEERDYFAAMIDADQRWRDALLAFQRNANAVLAAGALA</sequence>
<reference evidence="3 4" key="1">
    <citation type="submission" date="2020-09" db="EMBL/GenBank/DDBJ databases">
        <title>Pseudoxanthomonas sp. CAU 1598 isolated from sand of Yaerae Beach.</title>
        <authorList>
            <person name="Kim W."/>
        </authorList>
    </citation>
    <scope>NUCLEOTIDE SEQUENCE [LARGE SCALE GENOMIC DNA]</scope>
    <source>
        <strain evidence="3 4">CAU 1598</strain>
    </source>
</reference>
<evidence type="ECO:0000313" key="4">
    <source>
        <dbReference type="Proteomes" id="UP000613768"/>
    </source>
</evidence>
<feature type="region of interest" description="Disordered" evidence="1">
    <location>
        <begin position="305"/>
        <end position="328"/>
    </location>
</feature>
<gene>
    <name evidence="3" type="ORF">IFO71_11045</name>
</gene>
<dbReference type="Pfam" id="PF12902">
    <property type="entry name" value="Ferritin-like"/>
    <property type="match status" value="1"/>
</dbReference>
<keyword evidence="4" id="KW-1185">Reference proteome</keyword>
<name>A0AAW3ZJX0_9GAMM</name>
<dbReference type="Proteomes" id="UP000613768">
    <property type="component" value="Unassembled WGS sequence"/>
</dbReference>
<proteinExistence type="predicted"/>
<evidence type="ECO:0000313" key="3">
    <source>
        <dbReference type="EMBL" id="MBD8526273.1"/>
    </source>
</evidence>
<dbReference type="AlphaFoldDB" id="A0AAW3ZJX0"/>
<dbReference type="RefSeq" id="WP_192029688.1">
    <property type="nucleotide sequence ID" value="NZ_JACYTR010000019.1"/>
</dbReference>
<dbReference type="InterPro" id="IPR012347">
    <property type="entry name" value="Ferritin-like"/>
</dbReference>
<evidence type="ECO:0000256" key="1">
    <source>
        <dbReference type="SAM" id="MobiDB-lite"/>
    </source>
</evidence>
<organism evidence="3 4">
    <name type="scientific">Pseudomarimonas arenosa</name>
    <dbReference type="NCBI Taxonomy" id="2774145"/>
    <lineage>
        <taxon>Bacteria</taxon>
        <taxon>Pseudomonadati</taxon>
        <taxon>Pseudomonadota</taxon>
        <taxon>Gammaproteobacteria</taxon>
        <taxon>Lysobacterales</taxon>
        <taxon>Lysobacteraceae</taxon>
        <taxon>Pseudomarimonas</taxon>
    </lineage>
</organism>
<feature type="region of interest" description="Disordered" evidence="1">
    <location>
        <begin position="226"/>
        <end position="247"/>
    </location>
</feature>
<dbReference type="InterPro" id="IPR009078">
    <property type="entry name" value="Ferritin-like_SF"/>
</dbReference>
<dbReference type="EMBL" id="JACYTR010000019">
    <property type="protein sequence ID" value="MBD8526273.1"/>
    <property type="molecule type" value="Genomic_DNA"/>
</dbReference>
<dbReference type="Gene3D" id="1.20.1260.10">
    <property type="match status" value="1"/>
</dbReference>
<dbReference type="InterPro" id="IPR026820">
    <property type="entry name" value="VioB/RebD_dom"/>
</dbReference>
<feature type="domain" description="Iminophenyl-pyruvate dimer synthase" evidence="2">
    <location>
        <begin position="50"/>
        <end position="292"/>
    </location>
</feature>
<protein>
    <recommendedName>
        <fullName evidence="2">Iminophenyl-pyruvate dimer synthase domain-containing protein</fullName>
    </recommendedName>
</protein>
<comment type="caution">
    <text evidence="3">The sequence shown here is derived from an EMBL/GenBank/DDBJ whole genome shotgun (WGS) entry which is preliminary data.</text>
</comment>
<accession>A0AAW3ZJX0</accession>
<dbReference type="SUPFAM" id="SSF47240">
    <property type="entry name" value="Ferritin-like"/>
    <property type="match status" value="1"/>
</dbReference>